<name>A0ABU6QMY9_9FABA</name>
<dbReference type="PANTHER" id="PTHR19308:SF13">
    <property type="entry name" value="OS02G0468400 PROTEIN"/>
    <property type="match status" value="1"/>
</dbReference>
<keyword evidence="5" id="KW-1185">Reference proteome</keyword>
<keyword evidence="1" id="KW-0175">Coiled coil</keyword>
<dbReference type="Gene3D" id="3.30.530.20">
    <property type="match status" value="1"/>
</dbReference>
<accession>A0ABU6QMY9</accession>
<keyword evidence="2" id="KW-0472">Membrane</keyword>
<feature type="transmembrane region" description="Helical" evidence="2">
    <location>
        <begin position="14"/>
        <end position="34"/>
    </location>
</feature>
<sequence length="387" mass="44196">MRIVWKMMKMYGEWVSGGVVAVLVFTVMLSLVLLRQRKRFVLHPLLTPSSSPSTSLSVSDSTNPTLRTSKFVTDADLKCLIETLDEKLNENDKWEDVIDKRNQQLCYTAKCCKPKNGPLRYLSVTIFNDISSEMLRNFYMDNDYRRQWDKTVVEYNQLQAYELEGVEVGRTIKKFPLLKPREYVLSWKLWEGQDKTFYCFMKECEHPLAPRQKKYVRVEFFRSGWRIREVPGRNACEITMLHQEDAGLNMEMAKVAFSKGIWNYVCKMDSALRRYSVVSCNLSGSVAISTSLMQKVPPCLESIANNISGAHSGTLQLHDQIADESRVRMTSRWSSRKLLANSILILGGAFCLSRGHSSLGAKVAMAYILTKFTKRGGGPKSNQSKQS</sequence>
<dbReference type="CDD" id="cd08870">
    <property type="entry name" value="START_STARD2_7-like"/>
    <property type="match status" value="1"/>
</dbReference>
<dbReference type="EMBL" id="JASCZI010000641">
    <property type="protein sequence ID" value="MED6112791.1"/>
    <property type="molecule type" value="Genomic_DNA"/>
</dbReference>
<proteinExistence type="predicted"/>
<keyword evidence="2" id="KW-0812">Transmembrane</keyword>
<dbReference type="Proteomes" id="UP001341840">
    <property type="component" value="Unassembled WGS sequence"/>
</dbReference>
<gene>
    <name evidence="4" type="ORF">PIB30_064948</name>
</gene>
<organism evidence="4 5">
    <name type="scientific">Stylosanthes scabra</name>
    <dbReference type="NCBI Taxonomy" id="79078"/>
    <lineage>
        <taxon>Eukaryota</taxon>
        <taxon>Viridiplantae</taxon>
        <taxon>Streptophyta</taxon>
        <taxon>Embryophyta</taxon>
        <taxon>Tracheophyta</taxon>
        <taxon>Spermatophyta</taxon>
        <taxon>Magnoliopsida</taxon>
        <taxon>eudicotyledons</taxon>
        <taxon>Gunneridae</taxon>
        <taxon>Pentapetalae</taxon>
        <taxon>rosids</taxon>
        <taxon>fabids</taxon>
        <taxon>Fabales</taxon>
        <taxon>Fabaceae</taxon>
        <taxon>Papilionoideae</taxon>
        <taxon>50 kb inversion clade</taxon>
        <taxon>dalbergioids sensu lato</taxon>
        <taxon>Dalbergieae</taxon>
        <taxon>Pterocarpus clade</taxon>
        <taxon>Stylosanthes</taxon>
    </lineage>
</organism>
<evidence type="ECO:0000256" key="1">
    <source>
        <dbReference type="SAM" id="Coils"/>
    </source>
</evidence>
<feature type="coiled-coil region" evidence="1">
    <location>
        <begin position="77"/>
        <end position="104"/>
    </location>
</feature>
<reference evidence="4 5" key="1">
    <citation type="journal article" date="2023" name="Plants (Basel)">
        <title>Bridging the Gap: Combining Genomics and Transcriptomics Approaches to Understand Stylosanthes scabra, an Orphan Legume from the Brazilian Caatinga.</title>
        <authorList>
            <person name="Ferreira-Neto J.R.C."/>
            <person name="da Silva M.D."/>
            <person name="Binneck E."/>
            <person name="de Melo N.F."/>
            <person name="da Silva R.H."/>
            <person name="de Melo A.L.T.M."/>
            <person name="Pandolfi V."/>
            <person name="Bustamante F.O."/>
            <person name="Brasileiro-Vidal A.C."/>
            <person name="Benko-Iseppon A.M."/>
        </authorList>
    </citation>
    <scope>NUCLEOTIDE SEQUENCE [LARGE SCALE GENOMIC DNA]</scope>
    <source>
        <tissue evidence="4">Leaves</tissue>
    </source>
</reference>
<dbReference type="SUPFAM" id="SSF55961">
    <property type="entry name" value="Bet v1-like"/>
    <property type="match status" value="1"/>
</dbReference>
<dbReference type="InterPro" id="IPR002913">
    <property type="entry name" value="START_lipid-bd_dom"/>
</dbReference>
<comment type="caution">
    <text evidence="4">The sequence shown here is derived from an EMBL/GenBank/DDBJ whole genome shotgun (WGS) entry which is preliminary data.</text>
</comment>
<protein>
    <recommendedName>
        <fullName evidence="3">START domain-containing protein</fullName>
    </recommendedName>
</protein>
<evidence type="ECO:0000259" key="3">
    <source>
        <dbReference type="PROSITE" id="PS50848"/>
    </source>
</evidence>
<feature type="domain" description="START" evidence="3">
    <location>
        <begin position="65"/>
        <end position="277"/>
    </location>
</feature>
<dbReference type="InterPro" id="IPR051213">
    <property type="entry name" value="START_lipid_transfer"/>
</dbReference>
<dbReference type="Pfam" id="PF01852">
    <property type="entry name" value="START"/>
    <property type="match status" value="1"/>
</dbReference>
<evidence type="ECO:0000313" key="5">
    <source>
        <dbReference type="Proteomes" id="UP001341840"/>
    </source>
</evidence>
<evidence type="ECO:0000313" key="4">
    <source>
        <dbReference type="EMBL" id="MED6112791.1"/>
    </source>
</evidence>
<dbReference type="PANTHER" id="PTHR19308">
    <property type="entry name" value="PHOSPHATIDYLCHOLINE TRANSFER PROTEIN"/>
    <property type="match status" value="1"/>
</dbReference>
<dbReference type="InterPro" id="IPR023393">
    <property type="entry name" value="START-like_dom_sf"/>
</dbReference>
<keyword evidence="2" id="KW-1133">Transmembrane helix</keyword>
<evidence type="ECO:0000256" key="2">
    <source>
        <dbReference type="SAM" id="Phobius"/>
    </source>
</evidence>
<dbReference type="PROSITE" id="PS50848">
    <property type="entry name" value="START"/>
    <property type="match status" value="1"/>
</dbReference>